<organism evidence="1 2">
    <name type="scientific">Ancylostoma ceylanicum</name>
    <dbReference type="NCBI Taxonomy" id="53326"/>
    <lineage>
        <taxon>Eukaryota</taxon>
        <taxon>Metazoa</taxon>
        <taxon>Ecdysozoa</taxon>
        <taxon>Nematoda</taxon>
        <taxon>Chromadorea</taxon>
        <taxon>Rhabditida</taxon>
        <taxon>Rhabditina</taxon>
        <taxon>Rhabditomorpha</taxon>
        <taxon>Strongyloidea</taxon>
        <taxon>Ancylostomatidae</taxon>
        <taxon>Ancylostomatinae</taxon>
        <taxon>Ancylostoma</taxon>
    </lineage>
</organism>
<sequence>MTLQEHPCSIEGDRETELTDSTFIEFESGCTVEGLDSVLSGVLQARACAAPHKDVATLKAALTREWNNLNTDYLWRTVDAFPQRLHECIKAKGNRVENDS</sequence>
<evidence type="ECO:0000313" key="1">
    <source>
        <dbReference type="EMBL" id="EPB69257.1"/>
    </source>
</evidence>
<protein>
    <submittedName>
        <fullName evidence="1">Uncharacterized protein</fullName>
    </submittedName>
</protein>
<dbReference type="AlphaFoldDB" id="A0A0D6LNN4"/>
<keyword evidence="2" id="KW-1185">Reference proteome</keyword>
<dbReference type="GO" id="GO:0003676">
    <property type="term" value="F:nucleic acid binding"/>
    <property type="evidence" value="ECO:0007669"/>
    <property type="project" value="InterPro"/>
</dbReference>
<proteinExistence type="predicted"/>
<dbReference type="Gene3D" id="3.30.420.10">
    <property type="entry name" value="Ribonuclease H-like superfamily/Ribonuclease H"/>
    <property type="match status" value="1"/>
</dbReference>
<dbReference type="InterPro" id="IPR036397">
    <property type="entry name" value="RNaseH_sf"/>
</dbReference>
<evidence type="ECO:0000313" key="2">
    <source>
        <dbReference type="Proteomes" id="UP000054495"/>
    </source>
</evidence>
<dbReference type="Proteomes" id="UP000054495">
    <property type="component" value="Unassembled WGS sequence"/>
</dbReference>
<gene>
    <name evidence="1" type="ORF">ANCCEY_11651</name>
</gene>
<reference evidence="1 2" key="1">
    <citation type="submission" date="2013-05" db="EMBL/GenBank/DDBJ databases">
        <title>Draft genome of the parasitic nematode Anyclostoma ceylanicum.</title>
        <authorList>
            <person name="Mitreva M."/>
        </authorList>
    </citation>
    <scope>NUCLEOTIDE SEQUENCE [LARGE SCALE GENOMIC DNA]</scope>
</reference>
<dbReference type="EMBL" id="KE125318">
    <property type="protein sequence ID" value="EPB69257.1"/>
    <property type="molecule type" value="Genomic_DNA"/>
</dbReference>
<accession>A0A0D6LNN4</accession>
<name>A0A0D6LNN4_9BILA</name>